<dbReference type="Pfam" id="PF25301">
    <property type="entry name" value="CUT_C"/>
    <property type="match status" value="1"/>
</dbReference>
<dbReference type="PANTHER" id="PTHR22907:SF7">
    <property type="entry name" value="ZP DOMAIN-CONTAINING PROTEIN"/>
    <property type="match status" value="1"/>
</dbReference>
<organism evidence="11 12">
    <name type="scientific">Caenorhabditis auriculariae</name>
    <dbReference type="NCBI Taxonomy" id="2777116"/>
    <lineage>
        <taxon>Eukaryota</taxon>
        <taxon>Metazoa</taxon>
        <taxon>Ecdysozoa</taxon>
        <taxon>Nematoda</taxon>
        <taxon>Chromadorea</taxon>
        <taxon>Rhabditida</taxon>
        <taxon>Rhabditina</taxon>
        <taxon>Rhabditomorpha</taxon>
        <taxon>Rhabditoidea</taxon>
        <taxon>Rhabditidae</taxon>
        <taxon>Peloderinae</taxon>
        <taxon>Caenorhabditis</taxon>
    </lineage>
</organism>
<accession>A0A8S1GRJ0</accession>
<feature type="transmembrane region" description="Helical" evidence="8">
    <location>
        <begin position="356"/>
        <end position="380"/>
    </location>
</feature>
<dbReference type="GO" id="GO:0042302">
    <property type="term" value="F:structural constituent of cuticle"/>
    <property type="evidence" value="ECO:0007669"/>
    <property type="project" value="UniProtKB-KW"/>
</dbReference>
<dbReference type="GO" id="GO:0005886">
    <property type="term" value="C:plasma membrane"/>
    <property type="evidence" value="ECO:0007669"/>
    <property type="project" value="UniProtKB-SubCell"/>
</dbReference>
<dbReference type="Proteomes" id="UP000835052">
    <property type="component" value="Unassembled WGS sequence"/>
</dbReference>
<evidence type="ECO:0000256" key="6">
    <source>
        <dbReference type="ARBA" id="ARBA00022989"/>
    </source>
</evidence>
<evidence type="ECO:0000259" key="10">
    <source>
        <dbReference type="PROSITE" id="PS51034"/>
    </source>
</evidence>
<keyword evidence="3" id="KW-1003">Cell membrane</keyword>
<dbReference type="PROSITE" id="PS51034">
    <property type="entry name" value="ZP_2"/>
    <property type="match status" value="1"/>
</dbReference>
<proteinExistence type="predicted"/>
<dbReference type="OrthoDB" id="6139674at2759"/>
<dbReference type="PANTHER" id="PTHR22907">
    <property type="entry name" value="GH04558P"/>
    <property type="match status" value="1"/>
</dbReference>
<keyword evidence="2" id="KW-0193">Cuticle</keyword>
<keyword evidence="12" id="KW-1185">Reference proteome</keyword>
<evidence type="ECO:0000256" key="1">
    <source>
        <dbReference type="ARBA" id="ARBA00004251"/>
    </source>
</evidence>
<dbReference type="InterPro" id="IPR056953">
    <property type="entry name" value="CUT_N"/>
</dbReference>
<dbReference type="Pfam" id="PF25057">
    <property type="entry name" value="CUT_N"/>
    <property type="match status" value="1"/>
</dbReference>
<comment type="subcellular location">
    <subcellularLocation>
        <location evidence="1">Cell membrane</location>
        <topology evidence="1">Single-pass type I membrane protein</topology>
    </subcellularLocation>
</comment>
<name>A0A8S1GRJ0_9PELO</name>
<protein>
    <recommendedName>
        <fullName evidence="10">ZP domain-containing protein</fullName>
    </recommendedName>
</protein>
<evidence type="ECO:0000256" key="9">
    <source>
        <dbReference type="SAM" id="SignalP"/>
    </source>
</evidence>
<feature type="chain" id="PRO_5035795848" description="ZP domain-containing protein" evidence="9">
    <location>
        <begin position="20"/>
        <end position="396"/>
    </location>
</feature>
<keyword evidence="6 8" id="KW-1133">Transmembrane helix</keyword>
<comment type="caution">
    <text evidence="11">The sequence shown here is derived from an EMBL/GenBank/DDBJ whole genome shotgun (WGS) entry which is preliminary data.</text>
</comment>
<keyword evidence="4 8" id="KW-0812">Transmembrane</keyword>
<dbReference type="AlphaFoldDB" id="A0A8S1GRJ0"/>
<dbReference type="InterPro" id="IPR051962">
    <property type="entry name" value="Cuticlin"/>
</dbReference>
<evidence type="ECO:0000256" key="2">
    <source>
        <dbReference type="ARBA" id="ARBA00022460"/>
    </source>
</evidence>
<evidence type="ECO:0000256" key="7">
    <source>
        <dbReference type="ARBA" id="ARBA00023136"/>
    </source>
</evidence>
<feature type="domain" description="ZP" evidence="10">
    <location>
        <begin position="36"/>
        <end position="292"/>
    </location>
</feature>
<dbReference type="InterPro" id="IPR001507">
    <property type="entry name" value="ZP_dom"/>
</dbReference>
<keyword evidence="5 9" id="KW-0732">Signal</keyword>
<evidence type="ECO:0000313" key="11">
    <source>
        <dbReference type="EMBL" id="CAD6185402.1"/>
    </source>
</evidence>
<evidence type="ECO:0000256" key="4">
    <source>
        <dbReference type="ARBA" id="ARBA00022692"/>
    </source>
</evidence>
<sequence length="396" mass="45100">MRIATWPFVLSLFLFGTTAIHGASDENELIGHPEIKCNADTIDMQFKTKKQFSGKVYVKGSFNRPECRVDYSSHDKDGRPLGGIKLNHGACNMDRQRMIAPEGMMFSTILIISFHPLFLTRMDKAYHIKCMYKEAARTVTAAIDVRMQYFLNFYTILVLSNLPTESVSSNLAMPTCSYTIRKDQLDGPILRYAKVGDQVVHRWQCDSEEYGVLVHSCYVEDGQGEKQMIVDERGCHTDHLLLGDPTYVEALNMAYRESFVFKFADRIAVRFQCEIRLCLKDDGGCDGITPPLCLYKGPPLDEEIEAKMRKKRSKTFKPRDADMFSQTVYVMDQDGDESTMHEQLRDGESVCFTPTLFTSIVSSVTLLLVFLTSVVGFLAYKRYFSDKSINVVKSFF</sequence>
<feature type="signal peptide" evidence="9">
    <location>
        <begin position="1"/>
        <end position="19"/>
    </location>
</feature>
<gene>
    <name evidence="11" type="ORF">CAUJ_LOCUS1321</name>
</gene>
<dbReference type="SMART" id="SM00241">
    <property type="entry name" value="ZP"/>
    <property type="match status" value="1"/>
</dbReference>
<evidence type="ECO:0000256" key="3">
    <source>
        <dbReference type="ARBA" id="ARBA00022475"/>
    </source>
</evidence>
<dbReference type="InterPro" id="IPR057475">
    <property type="entry name" value="CUT_C"/>
</dbReference>
<dbReference type="EMBL" id="CAJGYM010000002">
    <property type="protein sequence ID" value="CAD6185402.1"/>
    <property type="molecule type" value="Genomic_DNA"/>
</dbReference>
<reference evidence="11" key="1">
    <citation type="submission" date="2020-10" db="EMBL/GenBank/DDBJ databases">
        <authorList>
            <person name="Kikuchi T."/>
        </authorList>
    </citation>
    <scope>NUCLEOTIDE SEQUENCE</scope>
    <source>
        <strain evidence="11">NKZ352</strain>
    </source>
</reference>
<evidence type="ECO:0000313" key="12">
    <source>
        <dbReference type="Proteomes" id="UP000835052"/>
    </source>
</evidence>
<evidence type="ECO:0000256" key="8">
    <source>
        <dbReference type="SAM" id="Phobius"/>
    </source>
</evidence>
<evidence type="ECO:0000256" key="5">
    <source>
        <dbReference type="ARBA" id="ARBA00022729"/>
    </source>
</evidence>
<keyword evidence="7 8" id="KW-0472">Membrane</keyword>